<dbReference type="EMBL" id="MDLC01000055">
    <property type="protein sequence ID" value="ODS22729.1"/>
    <property type="molecule type" value="Genomic_DNA"/>
</dbReference>
<dbReference type="Proteomes" id="UP000242502">
    <property type="component" value="Unassembled WGS sequence"/>
</dbReference>
<reference evidence="2 3" key="1">
    <citation type="journal article" date="2016" name="Appl. Environ. Microbiol.">
        <title>Lack of Overt Genome Reduction in the Bryostatin-Producing Bryozoan Symbiont "Candidatus Endobugula sertula".</title>
        <authorList>
            <person name="Miller I.J."/>
            <person name="Vanee N."/>
            <person name="Fong S.S."/>
            <person name="Lim-Fong G.E."/>
            <person name="Kwan J.C."/>
        </authorList>
    </citation>
    <scope>NUCLEOTIDE SEQUENCE [LARGE SCALE GENOMIC DNA]</scope>
    <source>
        <strain evidence="2">AB1-4</strain>
    </source>
</reference>
<organism evidence="2 3">
    <name type="scientific">Candidatus Endobugula sertula</name>
    <name type="common">Bugula neritina bacterial symbiont</name>
    <dbReference type="NCBI Taxonomy" id="62101"/>
    <lineage>
        <taxon>Bacteria</taxon>
        <taxon>Pseudomonadati</taxon>
        <taxon>Pseudomonadota</taxon>
        <taxon>Gammaproteobacteria</taxon>
        <taxon>Cellvibrionales</taxon>
        <taxon>Cellvibrionaceae</taxon>
        <taxon>Candidatus Endobugula</taxon>
    </lineage>
</organism>
<sequence length="69" mass="7351">METLSNSQGGATGCIELRELLDEHIKGDSPEQCDADRATNDFDSEAGANDTGVSCLQVCSFFRPNRLGG</sequence>
<evidence type="ECO:0000256" key="1">
    <source>
        <dbReference type="SAM" id="MobiDB-lite"/>
    </source>
</evidence>
<gene>
    <name evidence="2" type="ORF">AB835_12570</name>
</gene>
<name>A0A1D2QMC4_9GAMM</name>
<evidence type="ECO:0000313" key="3">
    <source>
        <dbReference type="Proteomes" id="UP000242502"/>
    </source>
</evidence>
<feature type="region of interest" description="Disordered" evidence="1">
    <location>
        <begin position="26"/>
        <end position="49"/>
    </location>
</feature>
<proteinExistence type="predicted"/>
<comment type="caution">
    <text evidence="2">The sequence shown here is derived from an EMBL/GenBank/DDBJ whole genome shotgun (WGS) entry which is preliminary data.</text>
</comment>
<dbReference type="STRING" id="62101.AB835_12570"/>
<accession>A0A1D2QMC4</accession>
<evidence type="ECO:0000313" key="2">
    <source>
        <dbReference type="EMBL" id="ODS22729.1"/>
    </source>
</evidence>
<dbReference type="AlphaFoldDB" id="A0A1D2QMC4"/>
<feature type="compositionally biased region" description="Basic and acidic residues" evidence="1">
    <location>
        <begin position="26"/>
        <end position="40"/>
    </location>
</feature>
<protein>
    <submittedName>
        <fullName evidence="2">Uncharacterized protein</fullName>
    </submittedName>
</protein>